<dbReference type="InterPro" id="IPR017930">
    <property type="entry name" value="Myb_dom"/>
</dbReference>
<keyword evidence="3" id="KW-0539">Nucleus</keyword>
<name>A0AA35TA54_GEOBA</name>
<keyword evidence="7" id="KW-1185">Reference proteome</keyword>
<keyword evidence="2" id="KW-0238">DNA-binding</keyword>
<comment type="subcellular location">
    <subcellularLocation>
        <location evidence="1">Nucleus</location>
    </subcellularLocation>
</comment>
<protein>
    <submittedName>
        <fullName evidence="6">Cyclin-D-binding Myb-like transcription factor 1</fullName>
    </submittedName>
</protein>
<dbReference type="AlphaFoldDB" id="A0AA35TA54"/>
<feature type="domain" description="Myb-like" evidence="4">
    <location>
        <begin position="153"/>
        <end position="195"/>
    </location>
</feature>
<dbReference type="PROSITE" id="PS50090">
    <property type="entry name" value="MYB_LIKE"/>
    <property type="match status" value="2"/>
</dbReference>
<evidence type="ECO:0000259" key="5">
    <source>
        <dbReference type="PROSITE" id="PS51294"/>
    </source>
</evidence>
<feature type="domain" description="Myb-like" evidence="4">
    <location>
        <begin position="196"/>
        <end position="259"/>
    </location>
</feature>
<feature type="domain" description="HTH myb-type" evidence="5">
    <location>
        <begin position="153"/>
        <end position="200"/>
    </location>
</feature>
<comment type="caution">
    <text evidence="6">The sequence shown here is derived from an EMBL/GenBank/DDBJ whole genome shotgun (WGS) entry which is preliminary data.</text>
</comment>
<dbReference type="PROSITE" id="PS51294">
    <property type="entry name" value="HTH_MYB"/>
    <property type="match status" value="1"/>
</dbReference>
<evidence type="ECO:0000256" key="1">
    <source>
        <dbReference type="ARBA" id="ARBA00004123"/>
    </source>
</evidence>
<sequence length="348" mass="40717">MTTASGSSPSTASSGRKGIYQPIVIGGDELEDEGAHELALQTFYQEEDQYDDLHRRWYRTSKEGRELMEKDGLVWKKGRWSVQELRLLKRNVKAFMKENRVKEIATFILSMGRSNHRREHRNFYQFIGKGIQRPLFFIYRKAIQVFNVQNYVGRWTEEMDRELMRLREIHGNRWAEIGRHMGTTGRAVLDRFRSLRNPRKGGRWSEEEEQKLFDVMATLRQEHGGEGDDLPPSVSWRDVASKVGTRTEMQCHQKWVSSLSWKRSPEAGVKWTKSDDLKLICVLASLEGVEEEEEVDWEGLCEGWPAAHNAHYLRMKWGAVRRDVPHYNVQTLQENLEYLMSNRVPATD</sequence>
<reference evidence="6" key="1">
    <citation type="submission" date="2023-03" db="EMBL/GenBank/DDBJ databases">
        <authorList>
            <person name="Steffen K."/>
            <person name="Cardenas P."/>
        </authorList>
    </citation>
    <scope>NUCLEOTIDE SEQUENCE</scope>
</reference>
<dbReference type="InterPro" id="IPR051651">
    <property type="entry name" value="DMTF1_DNA-bind_reg"/>
</dbReference>
<dbReference type="PANTHER" id="PTHR46380">
    <property type="entry name" value="CYCLIN-D-BINDING MYB-LIKE TRANSCRIPTION FACTOR 1"/>
    <property type="match status" value="1"/>
</dbReference>
<evidence type="ECO:0000256" key="3">
    <source>
        <dbReference type="ARBA" id="ARBA00023242"/>
    </source>
</evidence>
<dbReference type="CDD" id="cd00167">
    <property type="entry name" value="SANT"/>
    <property type="match status" value="2"/>
</dbReference>
<dbReference type="EMBL" id="CASHTH010003399">
    <property type="protein sequence ID" value="CAI8044525.1"/>
    <property type="molecule type" value="Genomic_DNA"/>
</dbReference>
<dbReference type="Pfam" id="PF13921">
    <property type="entry name" value="Myb_DNA-bind_6"/>
    <property type="match status" value="1"/>
</dbReference>
<accession>A0AA35TA54</accession>
<evidence type="ECO:0000313" key="7">
    <source>
        <dbReference type="Proteomes" id="UP001174909"/>
    </source>
</evidence>
<organism evidence="6 7">
    <name type="scientific">Geodia barretti</name>
    <name type="common">Barrett's horny sponge</name>
    <dbReference type="NCBI Taxonomy" id="519541"/>
    <lineage>
        <taxon>Eukaryota</taxon>
        <taxon>Metazoa</taxon>
        <taxon>Porifera</taxon>
        <taxon>Demospongiae</taxon>
        <taxon>Heteroscleromorpha</taxon>
        <taxon>Tetractinellida</taxon>
        <taxon>Astrophorina</taxon>
        <taxon>Geodiidae</taxon>
        <taxon>Geodia</taxon>
    </lineage>
</organism>
<dbReference type="GO" id="GO:0000981">
    <property type="term" value="F:DNA-binding transcription factor activity, RNA polymerase II-specific"/>
    <property type="evidence" value="ECO:0007669"/>
    <property type="project" value="TreeGrafter"/>
</dbReference>
<dbReference type="SMART" id="SM00717">
    <property type="entry name" value="SANT"/>
    <property type="match status" value="3"/>
</dbReference>
<dbReference type="Proteomes" id="UP001174909">
    <property type="component" value="Unassembled WGS sequence"/>
</dbReference>
<dbReference type="Gene3D" id="1.10.10.60">
    <property type="entry name" value="Homeodomain-like"/>
    <property type="match status" value="2"/>
</dbReference>
<dbReference type="SUPFAM" id="SSF46689">
    <property type="entry name" value="Homeodomain-like"/>
    <property type="match status" value="2"/>
</dbReference>
<dbReference type="GO" id="GO:0005634">
    <property type="term" value="C:nucleus"/>
    <property type="evidence" value="ECO:0007669"/>
    <property type="project" value="UniProtKB-SubCell"/>
</dbReference>
<evidence type="ECO:0000259" key="4">
    <source>
        <dbReference type="PROSITE" id="PS50090"/>
    </source>
</evidence>
<dbReference type="GO" id="GO:0000978">
    <property type="term" value="F:RNA polymerase II cis-regulatory region sequence-specific DNA binding"/>
    <property type="evidence" value="ECO:0007669"/>
    <property type="project" value="TreeGrafter"/>
</dbReference>
<dbReference type="InterPro" id="IPR001005">
    <property type="entry name" value="SANT/Myb"/>
</dbReference>
<gene>
    <name evidence="6" type="ORF">GBAR_LOCUS24688</name>
</gene>
<dbReference type="PANTHER" id="PTHR46380:SF2">
    <property type="entry name" value="CYCLIN-D-BINDING MYB-LIKE TRANSCRIPTION FACTOR 1"/>
    <property type="match status" value="1"/>
</dbReference>
<evidence type="ECO:0000313" key="6">
    <source>
        <dbReference type="EMBL" id="CAI8044525.1"/>
    </source>
</evidence>
<evidence type="ECO:0000256" key="2">
    <source>
        <dbReference type="ARBA" id="ARBA00023125"/>
    </source>
</evidence>
<proteinExistence type="predicted"/>
<dbReference type="InterPro" id="IPR009057">
    <property type="entry name" value="Homeodomain-like_sf"/>
</dbReference>